<feature type="region of interest" description="Disordered" evidence="2">
    <location>
        <begin position="582"/>
        <end position="647"/>
    </location>
</feature>
<keyword evidence="1" id="KW-0175">Coiled coil</keyword>
<feature type="region of interest" description="Disordered" evidence="2">
    <location>
        <begin position="223"/>
        <end position="258"/>
    </location>
</feature>
<proteinExistence type="predicted"/>
<accession>A0A671KDZ6</accession>
<feature type="compositionally biased region" description="Low complexity" evidence="2">
    <location>
        <begin position="582"/>
        <end position="596"/>
    </location>
</feature>
<dbReference type="Gene3D" id="1.20.58.1540">
    <property type="entry name" value="Actin interacting protein 3, C-terminal domain"/>
    <property type="match status" value="1"/>
</dbReference>
<reference evidence="4" key="2">
    <citation type="submission" date="2025-09" db="UniProtKB">
        <authorList>
            <consortium name="Ensembl"/>
        </authorList>
    </citation>
    <scope>IDENTIFICATION</scope>
</reference>
<feature type="compositionally biased region" description="Polar residues" evidence="2">
    <location>
        <begin position="621"/>
        <end position="635"/>
    </location>
</feature>
<feature type="compositionally biased region" description="Polar residues" evidence="2">
    <location>
        <begin position="242"/>
        <end position="252"/>
    </location>
</feature>
<dbReference type="GO" id="GO:0005737">
    <property type="term" value="C:cytoplasm"/>
    <property type="evidence" value="ECO:0007669"/>
    <property type="project" value="TreeGrafter"/>
</dbReference>
<dbReference type="AlphaFoldDB" id="A0A671KDZ6"/>
<feature type="domain" description="Actin interacting protein 3-like C-terminal" evidence="3">
    <location>
        <begin position="109"/>
        <end position="478"/>
    </location>
</feature>
<name>A0A671KDZ6_9TELE</name>
<dbReference type="Pfam" id="PF03915">
    <property type="entry name" value="AIP3"/>
    <property type="match status" value="1"/>
</dbReference>
<reference evidence="4" key="1">
    <citation type="submission" date="2025-08" db="UniProtKB">
        <authorList>
            <consortium name="Ensembl"/>
        </authorList>
    </citation>
    <scope>IDENTIFICATION</scope>
</reference>
<dbReference type="Ensembl" id="ENSSANT00000006191.1">
    <property type="protein sequence ID" value="ENSSANP00000005753.1"/>
    <property type="gene ID" value="ENSSANG00000003027.1"/>
</dbReference>
<dbReference type="InterPro" id="IPR022782">
    <property type="entry name" value="AIP3-like_C"/>
</dbReference>
<dbReference type="InterPro" id="IPR051825">
    <property type="entry name" value="SRCIN1"/>
</dbReference>
<feature type="compositionally biased region" description="Polar residues" evidence="2">
    <location>
        <begin position="302"/>
        <end position="315"/>
    </location>
</feature>
<keyword evidence="5" id="KW-1185">Reference proteome</keyword>
<feature type="region of interest" description="Disordered" evidence="2">
    <location>
        <begin position="270"/>
        <end position="318"/>
    </location>
</feature>
<feature type="region of interest" description="Disordered" evidence="2">
    <location>
        <begin position="729"/>
        <end position="823"/>
    </location>
</feature>
<sequence length="905" mass="99995">MQPSDMDKKREAFLEHLKQKYPHHASAIMGHQDRLREQTGSKQSVACPSPVPVFVDQLEHGSLVSLDVLEVMSECDMPIAFTRGSRSRASLPVVRSTNQTKDRSLGVLYLQYGDDTKQIRMPNEITSVDTIRALFVSAFPHQLNMKMLESPSTAIYVKDETRNVYYELTDVRSITDRSCLKVYHKDPAHAFSHGARPSNGDARVSANLCHQNEKSLCHCSMSPTTPHAMPPSPSRIPFGPHTSGSGVSTMPREQSFRKETPLAMDTMVKARGGMGSPATPDLQVHNPLAPSTDPQTREKSVKSGSPVHSTSSTGGSPVLATKVAAAPPERSPAPTPPLGPTPLHVNLHLFRKNVSELRLQLQHMRQLQLQNQECVRAQIKHAEQEISVKLAEMLRRQDDSTQKQRTLVEEERHQYLNMQERVLTQLEDLEQYVETLRTDSSPAASQRSVTLKEVEEGAVSLRKVGENLAGLKEEFPSLQSRMRAVLRVEVEAVKFLKEEPHKLDSMLKRVRTLTDTLSNLRRCATDSLLKPSDPTSSTPSASETTESAIVESLEAASVAPQSSTVRSEVMTSNPVVIHHAQASPVASQQSQQSTAPSPIPPAAQRRESTPSPSKQLKKPSLEQTQIPNNSSNGVSANGIHGKGPSPNFIEEIRASRSKNKNRAVSIEAAEKEWEEKRQNMGHYDGQEFERMLQEAEANMLRGIPNLEVPSEPEGSPEVVLASLEEVVEKNEPTAAPAKQDDNQPNSEKPTKTAPEKPPKPLEKPVKSSALERPLKPNLSIKSSLERQSKTQEKVGKLPTTDKANKSPPQPPPRRNYTTNTGMTTTRSGEVIYTSRKESVMVQVCLQDIYVFQKCSVKEVGLKGLVEPQIRELRPGVLLPLKDKKVKDMMSFSRPSNCLPVPAACP</sequence>
<protein>
    <submittedName>
        <fullName evidence="4">KIAA1217</fullName>
    </submittedName>
</protein>
<evidence type="ECO:0000256" key="1">
    <source>
        <dbReference type="ARBA" id="ARBA00023054"/>
    </source>
</evidence>
<dbReference type="PANTHER" id="PTHR22741:SF11">
    <property type="entry name" value="SICKLE TAIL PROTEIN HOMOLOG"/>
    <property type="match status" value="1"/>
</dbReference>
<dbReference type="Proteomes" id="UP000472260">
    <property type="component" value="Unassembled WGS sequence"/>
</dbReference>
<feature type="compositionally biased region" description="Basic and acidic residues" evidence="2">
    <location>
        <begin position="748"/>
        <end position="765"/>
    </location>
</feature>
<evidence type="ECO:0000313" key="4">
    <source>
        <dbReference type="Ensembl" id="ENSSANP00000005753.1"/>
    </source>
</evidence>
<evidence type="ECO:0000259" key="3">
    <source>
        <dbReference type="Pfam" id="PF03915"/>
    </source>
</evidence>
<feature type="compositionally biased region" description="Low complexity" evidence="2">
    <location>
        <begin position="534"/>
        <end position="546"/>
    </location>
</feature>
<evidence type="ECO:0000256" key="2">
    <source>
        <dbReference type="SAM" id="MobiDB-lite"/>
    </source>
</evidence>
<organism evidence="4 5">
    <name type="scientific">Sinocyclocheilus anshuiensis</name>
    <dbReference type="NCBI Taxonomy" id="1608454"/>
    <lineage>
        <taxon>Eukaryota</taxon>
        <taxon>Metazoa</taxon>
        <taxon>Chordata</taxon>
        <taxon>Craniata</taxon>
        <taxon>Vertebrata</taxon>
        <taxon>Euteleostomi</taxon>
        <taxon>Actinopterygii</taxon>
        <taxon>Neopterygii</taxon>
        <taxon>Teleostei</taxon>
        <taxon>Ostariophysi</taxon>
        <taxon>Cypriniformes</taxon>
        <taxon>Cyprinidae</taxon>
        <taxon>Cyprininae</taxon>
        <taxon>Sinocyclocheilus</taxon>
    </lineage>
</organism>
<feature type="compositionally biased region" description="Basic and acidic residues" evidence="2">
    <location>
        <begin position="783"/>
        <end position="795"/>
    </location>
</feature>
<evidence type="ECO:0000313" key="5">
    <source>
        <dbReference type="Proteomes" id="UP000472260"/>
    </source>
</evidence>
<feature type="region of interest" description="Disordered" evidence="2">
    <location>
        <begin position="525"/>
        <end position="546"/>
    </location>
</feature>
<dbReference type="PANTHER" id="PTHR22741">
    <property type="entry name" value="P140CAP/SNIP-RELATED"/>
    <property type="match status" value="1"/>
</dbReference>